<dbReference type="Pfam" id="PF07876">
    <property type="entry name" value="Dabb"/>
    <property type="match status" value="1"/>
</dbReference>
<comment type="caution">
    <text evidence="2">The sequence shown here is derived from an EMBL/GenBank/DDBJ whole genome shotgun (WGS) entry which is preliminary data.</text>
</comment>
<dbReference type="RefSeq" id="WP_059222584.1">
    <property type="nucleotide sequence ID" value="NZ_CP056014.1"/>
</dbReference>
<dbReference type="EMBL" id="LMVH01000001">
    <property type="protein sequence ID" value="KUL98633.1"/>
    <property type="molecule type" value="Genomic_DNA"/>
</dbReference>
<gene>
    <name evidence="2" type="ORF">RO03_03605</name>
</gene>
<dbReference type="Proteomes" id="UP000054800">
    <property type="component" value="Unassembled WGS sequence"/>
</dbReference>
<feature type="domain" description="Stress-response A/B barrel" evidence="1">
    <location>
        <begin position="2"/>
        <end position="96"/>
    </location>
</feature>
<evidence type="ECO:0000259" key="1">
    <source>
        <dbReference type="PROSITE" id="PS51502"/>
    </source>
</evidence>
<dbReference type="AlphaFoldDB" id="A0A0M3UWL4"/>
<dbReference type="SUPFAM" id="SSF54909">
    <property type="entry name" value="Dimeric alpha+beta barrel"/>
    <property type="match status" value="1"/>
</dbReference>
<dbReference type="InterPro" id="IPR013097">
    <property type="entry name" value="Dabb"/>
</dbReference>
<name>A0A0M3UWL4_FUSNC</name>
<evidence type="ECO:0000313" key="2">
    <source>
        <dbReference type="EMBL" id="KUL98633.1"/>
    </source>
</evidence>
<dbReference type="PANTHER" id="PTHR37832">
    <property type="entry name" value="BLL2683 PROTEIN"/>
    <property type="match status" value="1"/>
</dbReference>
<organism evidence="2 3">
    <name type="scientific">Fusobacterium nucleatum subsp. nucleatum</name>
    <dbReference type="NCBI Taxonomy" id="76856"/>
    <lineage>
        <taxon>Bacteria</taxon>
        <taxon>Fusobacteriati</taxon>
        <taxon>Fusobacteriota</taxon>
        <taxon>Fusobacteriia</taxon>
        <taxon>Fusobacteriales</taxon>
        <taxon>Fusobacteriaceae</taxon>
        <taxon>Fusobacterium</taxon>
    </lineage>
</organism>
<proteinExistence type="predicted"/>
<dbReference type="PATRIC" id="fig|76856.3.peg.453"/>
<dbReference type="SMART" id="SM00886">
    <property type="entry name" value="Dabb"/>
    <property type="match status" value="1"/>
</dbReference>
<dbReference type="Gene3D" id="3.30.70.100">
    <property type="match status" value="1"/>
</dbReference>
<dbReference type="InterPro" id="IPR011008">
    <property type="entry name" value="Dimeric_a/b-barrel"/>
</dbReference>
<reference evidence="2 3" key="1">
    <citation type="submission" date="2015-10" db="EMBL/GenBank/DDBJ databases">
        <authorList>
            <person name="Gilbert D.G."/>
        </authorList>
    </citation>
    <scope>NUCLEOTIDE SEQUENCE [LARGE SCALE GENOMIC DNA]</scope>
    <source>
        <strain evidence="2 3">ChDC F311</strain>
    </source>
</reference>
<sequence>MLNHIVMWKIKEDVEDKEKVKLGIKNGLEGLFGKIEELREIRVERFMESTSTHDVALFVKVDNEDTLKKYATNPLHVEVIKNYIKPFVYDRVCIDFFE</sequence>
<dbReference type="OrthoDB" id="9808130at2"/>
<dbReference type="PROSITE" id="PS51502">
    <property type="entry name" value="S_R_A_B_BARREL"/>
    <property type="match status" value="1"/>
</dbReference>
<accession>A0A0M3UWL4</accession>
<protein>
    <submittedName>
        <fullName evidence="2">Stress protein</fullName>
    </submittedName>
</protein>
<evidence type="ECO:0000313" key="3">
    <source>
        <dbReference type="Proteomes" id="UP000054800"/>
    </source>
</evidence>
<dbReference type="PANTHER" id="PTHR37832:SF1">
    <property type="entry name" value="STRESS-RESPONSE A_B BARREL DOMAIN-CONTAINING PROTEIN"/>
    <property type="match status" value="1"/>
</dbReference>